<dbReference type="KEGG" id="evi:Echvi_2733"/>
<keyword evidence="2" id="KW-1185">Reference proteome</keyword>
<evidence type="ECO:0000313" key="2">
    <source>
        <dbReference type="Proteomes" id="UP000010796"/>
    </source>
</evidence>
<dbReference type="EMBL" id="CP003346">
    <property type="protein sequence ID" value="AGA78973.1"/>
    <property type="molecule type" value="Genomic_DNA"/>
</dbReference>
<dbReference type="RefSeq" id="WP_015266526.1">
    <property type="nucleotide sequence ID" value="NC_019904.1"/>
</dbReference>
<dbReference type="AlphaFoldDB" id="L0G0Z4"/>
<dbReference type="Proteomes" id="UP000010796">
    <property type="component" value="Chromosome"/>
</dbReference>
<name>L0G0Z4_ECHVK</name>
<dbReference type="STRING" id="926556.Echvi_2733"/>
<dbReference type="HOGENOM" id="CLU_2584143_0_0_10"/>
<reference evidence="2" key="1">
    <citation type="submission" date="2012-02" db="EMBL/GenBank/DDBJ databases">
        <title>The complete genome of Echinicola vietnamensis DSM 17526.</title>
        <authorList>
            <person name="Lucas S."/>
            <person name="Copeland A."/>
            <person name="Lapidus A."/>
            <person name="Glavina del Rio T."/>
            <person name="Dalin E."/>
            <person name="Tice H."/>
            <person name="Bruce D."/>
            <person name="Goodwin L."/>
            <person name="Pitluck S."/>
            <person name="Peters L."/>
            <person name="Ovchinnikova G."/>
            <person name="Teshima H."/>
            <person name="Kyrpides N."/>
            <person name="Mavromatis K."/>
            <person name="Ivanova N."/>
            <person name="Brettin T."/>
            <person name="Detter J.C."/>
            <person name="Han C."/>
            <person name="Larimer F."/>
            <person name="Land M."/>
            <person name="Hauser L."/>
            <person name="Markowitz V."/>
            <person name="Cheng J.-F."/>
            <person name="Hugenholtz P."/>
            <person name="Woyke T."/>
            <person name="Wu D."/>
            <person name="Brambilla E."/>
            <person name="Klenk H.-P."/>
            <person name="Eisen J.A."/>
        </authorList>
    </citation>
    <scope>NUCLEOTIDE SEQUENCE [LARGE SCALE GENOMIC DNA]</scope>
    <source>
        <strain evidence="2">DSM 17526 / LMG 23754 / KMM 6221</strain>
    </source>
</reference>
<protein>
    <submittedName>
        <fullName evidence="1">Uncharacterized protein</fullName>
    </submittedName>
</protein>
<accession>L0G0Z4</accession>
<gene>
    <name evidence="1" type="ordered locus">Echvi_2733</name>
</gene>
<organism evidence="1 2">
    <name type="scientific">Echinicola vietnamensis (strain DSM 17526 / LMG 23754 / KMM 6221)</name>
    <dbReference type="NCBI Taxonomy" id="926556"/>
    <lineage>
        <taxon>Bacteria</taxon>
        <taxon>Pseudomonadati</taxon>
        <taxon>Bacteroidota</taxon>
        <taxon>Cytophagia</taxon>
        <taxon>Cytophagales</taxon>
        <taxon>Cyclobacteriaceae</taxon>
        <taxon>Echinicola</taxon>
    </lineage>
</organism>
<sequence length="80" mass="8996">MQYPGALITLQSVADEKHTYVFHYTYNEVEVYSSLEGAIPATQSMISSYGDFVEFENQSIYLNTTTPSKANRDTFLISNG</sequence>
<evidence type="ECO:0000313" key="1">
    <source>
        <dbReference type="EMBL" id="AGA78973.1"/>
    </source>
</evidence>
<proteinExistence type="predicted"/>